<evidence type="ECO:0000256" key="9">
    <source>
        <dbReference type="ARBA" id="ARBA00023242"/>
    </source>
</evidence>
<protein>
    <recommendedName>
        <fullName evidence="3">RING-type E3 ubiquitin transferase</fullName>
        <ecNumber evidence="3">2.3.2.27</ecNumber>
    </recommendedName>
</protein>
<evidence type="ECO:0000259" key="13">
    <source>
        <dbReference type="PROSITE" id="PS50089"/>
    </source>
</evidence>
<dbReference type="Proteomes" id="UP001516400">
    <property type="component" value="Unassembled WGS sequence"/>
</dbReference>
<dbReference type="InterPro" id="IPR051657">
    <property type="entry name" value="RNF168/RNF169_E3_ubiq-ligase"/>
</dbReference>
<evidence type="ECO:0000256" key="8">
    <source>
        <dbReference type="ARBA" id="ARBA00022833"/>
    </source>
</evidence>
<dbReference type="PANTHER" id="PTHR23328">
    <property type="entry name" value="RING-TYPE DOMAIN-CONTAINING PROTEIN"/>
    <property type="match status" value="1"/>
</dbReference>
<dbReference type="InterPro" id="IPR013083">
    <property type="entry name" value="Znf_RING/FYVE/PHD"/>
</dbReference>
<evidence type="ECO:0000256" key="12">
    <source>
        <dbReference type="SAM" id="MobiDB-lite"/>
    </source>
</evidence>
<dbReference type="EMBL" id="JABFTP020000144">
    <property type="protein sequence ID" value="KAL3280811.1"/>
    <property type="molecule type" value="Genomic_DNA"/>
</dbReference>
<reference evidence="14 15" key="1">
    <citation type="journal article" date="2021" name="BMC Biol.">
        <title>Horizontally acquired antibacterial genes associated with adaptive radiation of ladybird beetles.</title>
        <authorList>
            <person name="Li H.S."/>
            <person name="Tang X.F."/>
            <person name="Huang Y.H."/>
            <person name="Xu Z.Y."/>
            <person name="Chen M.L."/>
            <person name="Du X.Y."/>
            <person name="Qiu B.Y."/>
            <person name="Chen P.T."/>
            <person name="Zhang W."/>
            <person name="Slipinski A."/>
            <person name="Escalona H.E."/>
            <person name="Waterhouse R.M."/>
            <person name="Zwick A."/>
            <person name="Pang H."/>
        </authorList>
    </citation>
    <scope>NUCLEOTIDE SEQUENCE [LARGE SCALE GENOMIC DNA]</scope>
    <source>
        <strain evidence="14">SYSU2018</strain>
    </source>
</reference>
<dbReference type="PANTHER" id="PTHR23328:SF0">
    <property type="entry name" value="RING-TYPE DOMAIN-CONTAINING PROTEIN"/>
    <property type="match status" value="1"/>
</dbReference>
<gene>
    <name evidence="14" type="ORF">HHI36_004042</name>
</gene>
<evidence type="ECO:0000313" key="14">
    <source>
        <dbReference type="EMBL" id="KAL3280811.1"/>
    </source>
</evidence>
<organism evidence="14 15">
    <name type="scientific">Cryptolaemus montrouzieri</name>
    <dbReference type="NCBI Taxonomy" id="559131"/>
    <lineage>
        <taxon>Eukaryota</taxon>
        <taxon>Metazoa</taxon>
        <taxon>Ecdysozoa</taxon>
        <taxon>Arthropoda</taxon>
        <taxon>Hexapoda</taxon>
        <taxon>Insecta</taxon>
        <taxon>Pterygota</taxon>
        <taxon>Neoptera</taxon>
        <taxon>Endopterygota</taxon>
        <taxon>Coleoptera</taxon>
        <taxon>Polyphaga</taxon>
        <taxon>Cucujiformia</taxon>
        <taxon>Coccinelloidea</taxon>
        <taxon>Coccinellidae</taxon>
        <taxon>Scymninae</taxon>
        <taxon>Scymnini</taxon>
        <taxon>Cryptolaemus</taxon>
    </lineage>
</organism>
<dbReference type="GO" id="GO:0005634">
    <property type="term" value="C:nucleus"/>
    <property type="evidence" value="ECO:0007669"/>
    <property type="project" value="UniProtKB-SubCell"/>
</dbReference>
<comment type="subcellular location">
    <subcellularLocation>
        <location evidence="2">Nucleus</location>
    </subcellularLocation>
</comment>
<name>A0ABD2NR09_9CUCU</name>
<dbReference type="PROSITE" id="PS50089">
    <property type="entry name" value="ZF_RING_2"/>
    <property type="match status" value="1"/>
</dbReference>
<dbReference type="AlphaFoldDB" id="A0ABD2NR09"/>
<keyword evidence="4" id="KW-0808">Transferase</keyword>
<dbReference type="GO" id="GO:0061630">
    <property type="term" value="F:ubiquitin protein ligase activity"/>
    <property type="evidence" value="ECO:0007669"/>
    <property type="project" value="UniProtKB-EC"/>
</dbReference>
<proteinExistence type="predicted"/>
<keyword evidence="5" id="KW-0227">DNA damage</keyword>
<dbReference type="GO" id="GO:0008270">
    <property type="term" value="F:zinc ion binding"/>
    <property type="evidence" value="ECO:0007669"/>
    <property type="project" value="UniProtKB-KW"/>
</dbReference>
<comment type="catalytic activity">
    <reaction evidence="1">
        <text>S-ubiquitinyl-[E2 ubiquitin-conjugating enzyme]-L-cysteine + [acceptor protein]-L-lysine = [E2 ubiquitin-conjugating enzyme]-L-cysteine + N(6)-ubiquitinyl-[acceptor protein]-L-lysine.</text>
        <dbReference type="EC" id="2.3.2.27"/>
    </reaction>
</comment>
<evidence type="ECO:0000256" key="7">
    <source>
        <dbReference type="ARBA" id="ARBA00022786"/>
    </source>
</evidence>
<feature type="domain" description="RING-type" evidence="13">
    <location>
        <begin position="28"/>
        <end position="67"/>
    </location>
</feature>
<evidence type="ECO:0000256" key="11">
    <source>
        <dbReference type="SAM" id="Coils"/>
    </source>
</evidence>
<dbReference type="SUPFAM" id="SSF57850">
    <property type="entry name" value="RING/U-box"/>
    <property type="match status" value="1"/>
</dbReference>
<evidence type="ECO:0000256" key="2">
    <source>
        <dbReference type="ARBA" id="ARBA00004123"/>
    </source>
</evidence>
<keyword evidence="6 10" id="KW-0863">Zinc-finger</keyword>
<keyword evidence="15" id="KW-1185">Reference proteome</keyword>
<comment type="caution">
    <text evidence="14">The sequence shown here is derived from an EMBL/GenBank/DDBJ whole genome shotgun (WGS) entry which is preliminary data.</text>
</comment>
<dbReference type="EC" id="2.3.2.27" evidence="3"/>
<dbReference type="Pfam" id="PF13923">
    <property type="entry name" value="zf-C3HC4_2"/>
    <property type="match status" value="1"/>
</dbReference>
<evidence type="ECO:0000256" key="10">
    <source>
        <dbReference type="PROSITE-ProRule" id="PRU00175"/>
    </source>
</evidence>
<dbReference type="CDD" id="cd16550">
    <property type="entry name" value="RING-HC_RNF168"/>
    <property type="match status" value="1"/>
</dbReference>
<feature type="coiled-coil region" evidence="11">
    <location>
        <begin position="127"/>
        <end position="182"/>
    </location>
</feature>
<keyword evidence="11" id="KW-0175">Coiled coil</keyword>
<feature type="region of interest" description="Disordered" evidence="12">
    <location>
        <begin position="414"/>
        <end position="438"/>
    </location>
</feature>
<sequence>MAPRRGARVVKIDHVVDYDNLTVKEVLCPICRSILIEPVTLPCNHVFCSSCFQGTMENANLVCPLCRVRIGSWLRSCKKENKLINVDYWNAIKKLFPIQIKNKLEGIEENLDYETPVIRLAEPGELKREYETQIQKETETIRKEREAEAKASEELIRKLREQEEYQKVLEEEKLRLDEEIAKKLADELNCAEKHEKFDTTECSQSTSKLKKQSNCVKKVGPLDRFLKAKDSKSATIVSSIKDDQNKKLSFDKKEFTCRILCQDIGNDNSLNLLNKKSKVDINLTNLNVWNKKINTELNRVIEVEGNSDSSDSIDSEYRYFKPVDCRRIPPRQKTTPIKVPTSRVKVVSFKISAPKGQNTLQIKPGISAFARFNNSVHLEEQMEATATVKATQQVQTRHKSLSPEKKSVCMRIKGASPEKKQMDTSLKSASPQKKNNNSLQCALSPKKEFQLTKISKTNSLCKRKVSNTHSDISPNKRSKPEFNNSFGRHLSTPSSPFRGFCATNANKKSPSKSDRRLEQLKLSQKTAQNARKFKNQLQEKADYELAKKLQIQFDSISYSTRSSTQRRGIKVTRQATLDNMLSKKS</sequence>
<feature type="region of interest" description="Disordered" evidence="12">
    <location>
        <begin position="465"/>
        <end position="517"/>
    </location>
</feature>
<evidence type="ECO:0000313" key="15">
    <source>
        <dbReference type="Proteomes" id="UP001516400"/>
    </source>
</evidence>
<evidence type="ECO:0000256" key="5">
    <source>
        <dbReference type="ARBA" id="ARBA00022763"/>
    </source>
</evidence>
<evidence type="ECO:0000256" key="4">
    <source>
        <dbReference type="ARBA" id="ARBA00022679"/>
    </source>
</evidence>
<feature type="compositionally biased region" description="Polar residues" evidence="12">
    <location>
        <begin position="467"/>
        <end position="495"/>
    </location>
</feature>
<evidence type="ECO:0000256" key="3">
    <source>
        <dbReference type="ARBA" id="ARBA00012483"/>
    </source>
</evidence>
<keyword evidence="6 10" id="KW-0479">Metal-binding</keyword>
<keyword evidence="9" id="KW-0539">Nucleus</keyword>
<feature type="compositionally biased region" description="Polar residues" evidence="12">
    <location>
        <begin position="423"/>
        <end position="438"/>
    </location>
</feature>
<dbReference type="SMART" id="SM00184">
    <property type="entry name" value="RING"/>
    <property type="match status" value="1"/>
</dbReference>
<dbReference type="GO" id="GO:0006974">
    <property type="term" value="P:DNA damage response"/>
    <property type="evidence" value="ECO:0007669"/>
    <property type="project" value="UniProtKB-KW"/>
</dbReference>
<keyword evidence="8" id="KW-0862">Zinc</keyword>
<keyword evidence="7" id="KW-0833">Ubl conjugation pathway</keyword>
<dbReference type="InterPro" id="IPR001841">
    <property type="entry name" value="Znf_RING"/>
</dbReference>
<evidence type="ECO:0000256" key="6">
    <source>
        <dbReference type="ARBA" id="ARBA00022771"/>
    </source>
</evidence>
<dbReference type="Gene3D" id="3.30.40.10">
    <property type="entry name" value="Zinc/RING finger domain, C3HC4 (zinc finger)"/>
    <property type="match status" value="1"/>
</dbReference>
<accession>A0ABD2NR09</accession>
<dbReference type="CDD" id="cd22249">
    <property type="entry name" value="UDM1_RNF168_RNF169-like"/>
    <property type="match status" value="1"/>
</dbReference>
<evidence type="ECO:0000256" key="1">
    <source>
        <dbReference type="ARBA" id="ARBA00000900"/>
    </source>
</evidence>